<name>A0A418PZ00_9SPHN</name>
<sequence length="191" mass="20940">MSIVERIIEALANEPPHDLLPGDLLEGHEDEPTLAAVLVAITDRPDPGLILTVRRPDLRTHAGQIAFPGGRIDPGEDASAAALREAYEELALDPQLVRIVGQADPYRTVTGYGVTPVVGLVPPALNLVPNPTEVADWFEAPLDFVLDPANQRRMSAEFQGRTRHYYQIDWQGRPIWGATAAMLVNLTRRIA</sequence>
<keyword evidence="3" id="KW-0479">Metal-binding</keyword>
<dbReference type="PROSITE" id="PS51462">
    <property type="entry name" value="NUDIX"/>
    <property type="match status" value="1"/>
</dbReference>
<keyword evidence="4" id="KW-0378">Hydrolase</keyword>
<dbReference type="NCBIfam" id="NF007980">
    <property type="entry name" value="PRK10707.1"/>
    <property type="match status" value="1"/>
</dbReference>
<evidence type="ECO:0000256" key="5">
    <source>
        <dbReference type="ARBA" id="ARBA00022842"/>
    </source>
</evidence>
<dbReference type="InterPro" id="IPR045121">
    <property type="entry name" value="CoAse"/>
</dbReference>
<accession>A0A418PZ00</accession>
<organism evidence="8 9">
    <name type="scientific">Sphingomonas edaphi</name>
    <dbReference type="NCBI Taxonomy" id="2315689"/>
    <lineage>
        <taxon>Bacteria</taxon>
        <taxon>Pseudomonadati</taxon>
        <taxon>Pseudomonadota</taxon>
        <taxon>Alphaproteobacteria</taxon>
        <taxon>Sphingomonadales</taxon>
        <taxon>Sphingomonadaceae</taxon>
        <taxon>Sphingomonas</taxon>
    </lineage>
</organism>
<evidence type="ECO:0000313" key="8">
    <source>
        <dbReference type="EMBL" id="RIX27340.1"/>
    </source>
</evidence>
<evidence type="ECO:0000256" key="6">
    <source>
        <dbReference type="ARBA" id="ARBA00023211"/>
    </source>
</evidence>
<dbReference type="PANTHER" id="PTHR12992">
    <property type="entry name" value="NUDIX HYDROLASE"/>
    <property type="match status" value="1"/>
</dbReference>
<dbReference type="PANTHER" id="PTHR12992:SF11">
    <property type="entry name" value="MITOCHONDRIAL COENZYME A DIPHOSPHATASE NUDT8"/>
    <property type="match status" value="1"/>
</dbReference>
<gene>
    <name evidence="8" type="ORF">D3M59_09840</name>
</gene>
<dbReference type="Proteomes" id="UP000285023">
    <property type="component" value="Unassembled WGS sequence"/>
</dbReference>
<dbReference type="AlphaFoldDB" id="A0A418PZ00"/>
<reference evidence="8 9" key="1">
    <citation type="submission" date="2018-09" db="EMBL/GenBank/DDBJ databases">
        <title>Sphingomonas sp. DAC4.</title>
        <authorList>
            <person name="Seo T."/>
        </authorList>
    </citation>
    <scope>NUCLEOTIDE SEQUENCE [LARGE SCALE GENOMIC DNA]</scope>
    <source>
        <strain evidence="8 9">DAC4</strain>
    </source>
</reference>
<dbReference type="EMBL" id="QXTF01000003">
    <property type="protein sequence ID" value="RIX27340.1"/>
    <property type="molecule type" value="Genomic_DNA"/>
</dbReference>
<dbReference type="Gene3D" id="3.90.79.10">
    <property type="entry name" value="Nucleoside Triphosphate Pyrophosphohydrolase"/>
    <property type="match status" value="1"/>
</dbReference>
<evidence type="ECO:0000256" key="4">
    <source>
        <dbReference type="ARBA" id="ARBA00022801"/>
    </source>
</evidence>
<dbReference type="SUPFAM" id="SSF55811">
    <property type="entry name" value="Nudix"/>
    <property type="match status" value="1"/>
</dbReference>
<comment type="cofactor">
    <cofactor evidence="1">
        <name>Mn(2+)</name>
        <dbReference type="ChEBI" id="CHEBI:29035"/>
    </cofactor>
</comment>
<evidence type="ECO:0000259" key="7">
    <source>
        <dbReference type="PROSITE" id="PS51462"/>
    </source>
</evidence>
<dbReference type="CDD" id="cd03426">
    <property type="entry name" value="NUDIX_CoAse_Nudt7"/>
    <property type="match status" value="1"/>
</dbReference>
<proteinExistence type="predicted"/>
<dbReference type="GO" id="GO:0010945">
    <property type="term" value="F:coenzyme A diphosphatase activity"/>
    <property type="evidence" value="ECO:0007669"/>
    <property type="project" value="InterPro"/>
</dbReference>
<dbReference type="RefSeq" id="WP_119533494.1">
    <property type="nucleotide sequence ID" value="NZ_QXTF01000003.1"/>
</dbReference>
<protein>
    <submittedName>
        <fullName evidence="8">CoA pyrophosphatase</fullName>
    </submittedName>
</protein>
<dbReference type="GO" id="GO:0046872">
    <property type="term" value="F:metal ion binding"/>
    <property type="evidence" value="ECO:0007669"/>
    <property type="project" value="UniProtKB-KW"/>
</dbReference>
<evidence type="ECO:0000256" key="1">
    <source>
        <dbReference type="ARBA" id="ARBA00001936"/>
    </source>
</evidence>
<evidence type="ECO:0000313" key="9">
    <source>
        <dbReference type="Proteomes" id="UP000285023"/>
    </source>
</evidence>
<comment type="cofactor">
    <cofactor evidence="2">
        <name>Mg(2+)</name>
        <dbReference type="ChEBI" id="CHEBI:18420"/>
    </cofactor>
</comment>
<feature type="domain" description="Nudix hydrolase" evidence="7">
    <location>
        <begin position="32"/>
        <end position="162"/>
    </location>
</feature>
<comment type="caution">
    <text evidence="8">The sequence shown here is derived from an EMBL/GenBank/DDBJ whole genome shotgun (WGS) entry which is preliminary data.</text>
</comment>
<keyword evidence="9" id="KW-1185">Reference proteome</keyword>
<evidence type="ECO:0000256" key="3">
    <source>
        <dbReference type="ARBA" id="ARBA00022723"/>
    </source>
</evidence>
<keyword evidence="5" id="KW-0460">Magnesium</keyword>
<dbReference type="InterPro" id="IPR015797">
    <property type="entry name" value="NUDIX_hydrolase-like_dom_sf"/>
</dbReference>
<dbReference type="InterPro" id="IPR000086">
    <property type="entry name" value="NUDIX_hydrolase_dom"/>
</dbReference>
<dbReference type="OrthoDB" id="9802805at2"/>
<evidence type="ECO:0000256" key="2">
    <source>
        <dbReference type="ARBA" id="ARBA00001946"/>
    </source>
</evidence>
<dbReference type="Pfam" id="PF00293">
    <property type="entry name" value="NUDIX"/>
    <property type="match status" value="1"/>
</dbReference>
<keyword evidence="6" id="KW-0464">Manganese</keyword>